<dbReference type="InterPro" id="IPR016181">
    <property type="entry name" value="Acyl_CoA_acyltransferase"/>
</dbReference>
<keyword evidence="2" id="KW-0012">Acyltransferase</keyword>
<keyword evidence="2" id="KW-0808">Transferase</keyword>
<comment type="caution">
    <text evidence="2">The sequence shown here is derived from an EMBL/GenBank/DDBJ whole genome shotgun (WGS) entry which is preliminary data.</text>
</comment>
<reference evidence="2" key="1">
    <citation type="submission" date="2021-10" db="EMBL/GenBank/DDBJ databases">
        <title>Gramella sp. ASW11-100T, isolated from marine sediment.</title>
        <authorList>
            <person name="Xia C."/>
        </authorList>
    </citation>
    <scope>NUCLEOTIDE SEQUENCE</scope>
    <source>
        <strain evidence="2">ASW11-100</strain>
    </source>
</reference>
<dbReference type="EMBL" id="JAJBZG010000002">
    <property type="protein sequence ID" value="MCB7480633.1"/>
    <property type="molecule type" value="Genomic_DNA"/>
</dbReference>
<name>A0A9X1RUJ5_9FLAO</name>
<evidence type="ECO:0000313" key="3">
    <source>
        <dbReference type="Proteomes" id="UP001139414"/>
    </source>
</evidence>
<dbReference type="Pfam" id="PF00583">
    <property type="entry name" value="Acetyltransf_1"/>
    <property type="match status" value="1"/>
</dbReference>
<dbReference type="CDD" id="cd04301">
    <property type="entry name" value="NAT_SF"/>
    <property type="match status" value="1"/>
</dbReference>
<dbReference type="Proteomes" id="UP001139414">
    <property type="component" value="Unassembled WGS sequence"/>
</dbReference>
<organism evidence="2 3">
    <name type="scientific">Christiangramia sediminis</name>
    <dbReference type="NCBI Taxonomy" id="2881336"/>
    <lineage>
        <taxon>Bacteria</taxon>
        <taxon>Pseudomonadati</taxon>
        <taxon>Bacteroidota</taxon>
        <taxon>Flavobacteriia</taxon>
        <taxon>Flavobacteriales</taxon>
        <taxon>Flavobacteriaceae</taxon>
        <taxon>Christiangramia</taxon>
    </lineage>
</organism>
<dbReference type="AlphaFoldDB" id="A0A9X1RUJ5"/>
<gene>
    <name evidence="2" type="ORF">LGQ90_05080</name>
</gene>
<dbReference type="EC" id="2.3.1.-" evidence="2"/>
<dbReference type="InterPro" id="IPR000182">
    <property type="entry name" value="GNAT_dom"/>
</dbReference>
<protein>
    <submittedName>
        <fullName evidence="2">GNAT family N-acetyltransferase</fullName>
        <ecNumber evidence="2">2.3.1.-</ecNumber>
    </submittedName>
</protein>
<evidence type="ECO:0000259" key="1">
    <source>
        <dbReference type="PROSITE" id="PS51186"/>
    </source>
</evidence>
<evidence type="ECO:0000313" key="2">
    <source>
        <dbReference type="EMBL" id="MCB7480633.1"/>
    </source>
</evidence>
<dbReference type="SUPFAM" id="SSF55729">
    <property type="entry name" value="Acyl-CoA N-acyltransferases (Nat)"/>
    <property type="match status" value="1"/>
</dbReference>
<keyword evidence="3" id="KW-1185">Reference proteome</keyword>
<dbReference type="PROSITE" id="PS51186">
    <property type="entry name" value="GNAT"/>
    <property type="match status" value="1"/>
</dbReference>
<sequence>MVNNFEFLSWDSNFFGIQVGKLTADKPLGDQEDLLKELFSKKIDLIYYYSQEPLSEDFSSKFYEYLLVDLKIPVKKTLTRKKVNPKISVYSEEKANEELVQLAQLAGSHTRFKVDPRISEEKFNELFKVWIEKSVSGEMASKVLVYKEEEKIIGFATISIDGNIGYAPLLAVNRKFEGLGVSFAIMDAVESEMYDHGCEFLVSSTQEVNRKALKIYERWGCEFGKGIYVYHFWKKDFKKVLYEDKL</sequence>
<feature type="domain" description="N-acetyltransferase" evidence="1">
    <location>
        <begin position="85"/>
        <end position="246"/>
    </location>
</feature>
<accession>A0A9X1RUJ5</accession>
<proteinExistence type="predicted"/>
<dbReference type="Gene3D" id="3.40.630.30">
    <property type="match status" value="1"/>
</dbReference>
<dbReference type="GO" id="GO:0016747">
    <property type="term" value="F:acyltransferase activity, transferring groups other than amino-acyl groups"/>
    <property type="evidence" value="ECO:0007669"/>
    <property type="project" value="InterPro"/>
</dbReference>